<evidence type="ECO:0000256" key="1">
    <source>
        <dbReference type="SAM" id="SignalP"/>
    </source>
</evidence>
<dbReference type="GO" id="GO:0016787">
    <property type="term" value="F:hydrolase activity"/>
    <property type="evidence" value="ECO:0007669"/>
    <property type="project" value="UniProtKB-KW"/>
</dbReference>
<accession>A0A506PX38</accession>
<dbReference type="Gene3D" id="3.20.20.140">
    <property type="entry name" value="Metal-dependent hydrolases"/>
    <property type="match status" value="1"/>
</dbReference>
<dbReference type="RefSeq" id="WP_128086411.1">
    <property type="nucleotide sequence ID" value="NZ_CP071405.1"/>
</dbReference>
<dbReference type="InterPro" id="IPR006311">
    <property type="entry name" value="TAT_signal"/>
</dbReference>
<dbReference type="OrthoDB" id="9787654at2"/>
<proteinExistence type="predicted"/>
<dbReference type="InterPro" id="IPR006680">
    <property type="entry name" value="Amidohydro-rel"/>
</dbReference>
<feature type="signal peptide" evidence="1">
    <location>
        <begin position="1"/>
        <end position="25"/>
    </location>
</feature>
<dbReference type="InterPro" id="IPR052358">
    <property type="entry name" value="Aro_Compnd_Degr_Hydrolases"/>
</dbReference>
<dbReference type="PANTHER" id="PTHR35563">
    <property type="entry name" value="BARREL METAL-DEPENDENT HYDROLASE, PUTATIVE (AFU_ORTHOLOGUE AFUA_1G16240)-RELATED"/>
    <property type="match status" value="1"/>
</dbReference>
<organism evidence="3 4">
    <name type="scientific">Pantoea deleyi</name>
    <dbReference type="NCBI Taxonomy" id="470932"/>
    <lineage>
        <taxon>Bacteria</taxon>
        <taxon>Pseudomonadati</taxon>
        <taxon>Pseudomonadota</taxon>
        <taxon>Gammaproteobacteria</taxon>
        <taxon>Enterobacterales</taxon>
        <taxon>Erwiniaceae</taxon>
        <taxon>Pantoea</taxon>
    </lineage>
</organism>
<evidence type="ECO:0000259" key="2">
    <source>
        <dbReference type="Pfam" id="PF04909"/>
    </source>
</evidence>
<dbReference type="Pfam" id="PF04909">
    <property type="entry name" value="Amidohydro_2"/>
    <property type="match status" value="1"/>
</dbReference>
<dbReference type="PANTHER" id="PTHR35563:SF2">
    <property type="entry name" value="BARREL METAL-DEPENDENT HYDROLASE, PUTATIVE (AFU_ORTHOLOGUE AFUA_1G16240)-RELATED"/>
    <property type="match status" value="1"/>
</dbReference>
<evidence type="ECO:0000313" key="4">
    <source>
        <dbReference type="Proteomes" id="UP000317747"/>
    </source>
</evidence>
<dbReference type="AlphaFoldDB" id="A0A506PX38"/>
<feature type="chain" id="PRO_5022964545" evidence="1">
    <location>
        <begin position="26"/>
        <end position="307"/>
    </location>
</feature>
<keyword evidence="4" id="KW-1185">Reference proteome</keyword>
<feature type="domain" description="Amidohydrolase-related" evidence="2">
    <location>
        <begin position="45"/>
        <end position="307"/>
    </location>
</feature>
<reference evidence="3 4" key="1">
    <citation type="submission" date="2019-06" db="EMBL/GenBank/DDBJ databases">
        <title>Taxogenomics and systematics of the genus Pantoea.</title>
        <authorList>
            <person name="Tambong J.T."/>
        </authorList>
    </citation>
    <scope>NUCLEOTIDE SEQUENCE [LARGE SCALE GENOMIC DNA]</scope>
    <source>
        <strain evidence="3 4">LMG 24200</strain>
    </source>
</reference>
<evidence type="ECO:0000313" key="3">
    <source>
        <dbReference type="EMBL" id="TPV38276.1"/>
    </source>
</evidence>
<gene>
    <name evidence="3" type="ORF">FJW01_17095</name>
</gene>
<dbReference type="PROSITE" id="PS51318">
    <property type="entry name" value="TAT"/>
    <property type="match status" value="1"/>
</dbReference>
<protein>
    <submittedName>
        <fullName evidence="3">2-pyrone-4,6-dicarboxylate hydrolase</fullName>
    </submittedName>
</protein>
<dbReference type="EMBL" id="VHJA01000066">
    <property type="protein sequence ID" value="TPV38276.1"/>
    <property type="molecule type" value="Genomic_DNA"/>
</dbReference>
<dbReference type="Proteomes" id="UP000317747">
    <property type="component" value="Unassembled WGS sequence"/>
</dbReference>
<dbReference type="InterPro" id="IPR032466">
    <property type="entry name" value="Metal_Hydrolase"/>
</dbReference>
<sequence>MPLTRRHLLRLSSALALAAHFPALAKVPYSAGEKRPALVPPPGSVDCHMHLYDSRYPSVPGTTFTNPANASIDDYRKLQRRLGMNRMVIVTPSRYGTDNRVLLNGLAASGGNARGVVVLDSTVTGEEIEKLHQAGVRGIRFNLLYSRFDLNDMERLAARVHPLNWHIQIVTSGKTLTELENRLQKLPTPVVIDHMGHVPQPEGINSATFATLRRMLDGEKTWVKLSGAYIDSLTGAPEYRDVAPVAQGLVKINPERLLWGSDWPHPTAPDSHKPDDALLLDLMNIWAPERRDRQRILHDNPVKLYDF</sequence>
<name>A0A506PX38_9GAMM</name>
<keyword evidence="3" id="KW-0378">Hydrolase</keyword>
<keyword evidence="1" id="KW-0732">Signal</keyword>
<dbReference type="SUPFAM" id="SSF51556">
    <property type="entry name" value="Metallo-dependent hydrolases"/>
    <property type="match status" value="1"/>
</dbReference>
<comment type="caution">
    <text evidence="3">The sequence shown here is derived from an EMBL/GenBank/DDBJ whole genome shotgun (WGS) entry which is preliminary data.</text>
</comment>